<dbReference type="EMBL" id="CABFNP030000823">
    <property type="protein sequence ID" value="CAI6088420.1"/>
    <property type="molecule type" value="Genomic_DNA"/>
</dbReference>
<evidence type="ECO:0000256" key="1">
    <source>
        <dbReference type="ARBA" id="ARBA00010520"/>
    </source>
</evidence>
<feature type="compositionally biased region" description="Basic and acidic residues" evidence="3">
    <location>
        <begin position="111"/>
        <end position="123"/>
    </location>
</feature>
<feature type="compositionally biased region" description="Polar residues" evidence="3">
    <location>
        <begin position="1"/>
        <end position="15"/>
    </location>
</feature>
<evidence type="ECO:0000256" key="3">
    <source>
        <dbReference type="SAM" id="MobiDB-lite"/>
    </source>
</evidence>
<evidence type="ECO:0000313" key="5">
    <source>
        <dbReference type="Proteomes" id="UP001160390"/>
    </source>
</evidence>
<comment type="similarity">
    <text evidence="1 2">Belongs to the endosulfine family.</text>
</comment>
<dbReference type="Proteomes" id="UP001160390">
    <property type="component" value="Unassembled WGS sequence"/>
</dbReference>
<name>A0AA35M0U3_9HYPO</name>
<feature type="compositionally biased region" description="Polar residues" evidence="3">
    <location>
        <begin position="83"/>
        <end position="93"/>
    </location>
</feature>
<dbReference type="AlphaFoldDB" id="A0AA35M0U3"/>
<dbReference type="InterPro" id="IPR006760">
    <property type="entry name" value="Endosulphine"/>
</dbReference>
<dbReference type="Pfam" id="PF04667">
    <property type="entry name" value="Endosulfine"/>
    <property type="match status" value="1"/>
</dbReference>
<comment type="caution">
    <text evidence="4">The sequence shown here is derived from an EMBL/GenBank/DDBJ whole genome shotgun (WGS) entry which is preliminary data.</text>
</comment>
<gene>
    <name evidence="4" type="ORF">CCHLO57077_00010823</name>
</gene>
<accession>A0AA35M0U3</accession>
<reference evidence="4" key="1">
    <citation type="submission" date="2023-01" db="EMBL/GenBank/DDBJ databases">
        <authorList>
            <person name="Piombo E."/>
        </authorList>
    </citation>
    <scope>NUCLEOTIDE SEQUENCE</scope>
</reference>
<keyword evidence="5" id="KW-1185">Reference proteome</keyword>
<evidence type="ECO:0000313" key="4">
    <source>
        <dbReference type="EMBL" id="CAI6088420.1"/>
    </source>
</evidence>
<proteinExistence type="inferred from homology"/>
<feature type="region of interest" description="Disordered" evidence="3">
    <location>
        <begin position="53"/>
        <end position="123"/>
    </location>
</feature>
<feature type="region of interest" description="Disordered" evidence="3">
    <location>
        <begin position="1"/>
        <end position="34"/>
    </location>
</feature>
<organism evidence="4 5">
    <name type="scientific">Clonostachys chloroleuca</name>
    <dbReference type="NCBI Taxonomy" id="1926264"/>
    <lineage>
        <taxon>Eukaryota</taxon>
        <taxon>Fungi</taxon>
        <taxon>Dikarya</taxon>
        <taxon>Ascomycota</taxon>
        <taxon>Pezizomycotina</taxon>
        <taxon>Sordariomycetes</taxon>
        <taxon>Hypocreomycetidae</taxon>
        <taxon>Hypocreales</taxon>
        <taxon>Bionectriaceae</taxon>
        <taxon>Clonostachys</taxon>
    </lineage>
</organism>
<protein>
    <recommendedName>
        <fullName evidence="2">mRNA stability protein</fullName>
    </recommendedName>
</protein>
<comment type="function">
    <text evidence="2">Plays an essential role in initiation of the G0 program by preventing the degradation of specific nutrient-regulated mRNAs via the 5'-3' mRNA decay pathway.</text>
</comment>
<sequence length="123" mass="13776">MESQAKAQSEATQKPNGRVEHLQEMYGRAPHRDLLNHQLDERRYFDSGDFALSQAQRGSDIGKIKTGIQHPQRESISHPRAPNPSSSNVGESTSKGRQDQKKSSEVPNQSHLREMAELENGKS</sequence>
<feature type="compositionally biased region" description="Basic and acidic residues" evidence="3">
    <location>
        <begin position="94"/>
        <end position="104"/>
    </location>
</feature>
<evidence type="ECO:0000256" key="2">
    <source>
        <dbReference type="RuleBase" id="RU363120"/>
    </source>
</evidence>